<dbReference type="KEGG" id="otr:OTERR_17140"/>
<dbReference type="Pfam" id="PF00561">
    <property type="entry name" value="Abhydrolase_1"/>
    <property type="match status" value="1"/>
</dbReference>
<keyword evidence="1" id="KW-0378">Hydrolase</keyword>
<dbReference type="SUPFAM" id="SSF53474">
    <property type="entry name" value="alpha/beta-Hydrolases"/>
    <property type="match status" value="1"/>
</dbReference>
<evidence type="ECO:0000256" key="1">
    <source>
        <dbReference type="ARBA" id="ARBA00022801"/>
    </source>
</evidence>
<dbReference type="InterPro" id="IPR000073">
    <property type="entry name" value="AB_hydrolase_1"/>
</dbReference>
<protein>
    <submittedName>
        <fullName evidence="3">Biotin biosynthesis protein</fullName>
    </submittedName>
</protein>
<evidence type="ECO:0000313" key="3">
    <source>
        <dbReference type="EMBL" id="QEL65190.1"/>
    </source>
</evidence>
<dbReference type="GO" id="GO:0016020">
    <property type="term" value="C:membrane"/>
    <property type="evidence" value="ECO:0007669"/>
    <property type="project" value="TreeGrafter"/>
</dbReference>
<dbReference type="InterPro" id="IPR050266">
    <property type="entry name" value="AB_hydrolase_sf"/>
</dbReference>
<dbReference type="InterPro" id="IPR029058">
    <property type="entry name" value="AB_hydrolase_fold"/>
</dbReference>
<dbReference type="AlphaFoldDB" id="A0A5C1E8K2"/>
<dbReference type="GO" id="GO:0016787">
    <property type="term" value="F:hydrolase activity"/>
    <property type="evidence" value="ECO:0007669"/>
    <property type="project" value="UniProtKB-KW"/>
</dbReference>
<dbReference type="RefSeq" id="WP_054620815.1">
    <property type="nucleotide sequence ID" value="NZ_CP022579.1"/>
</dbReference>
<reference evidence="3 4" key="1">
    <citation type="submission" date="2017-07" db="EMBL/GenBank/DDBJ databases">
        <title>Complete genome sequence of Oryzomicrobium terrae TPP412.</title>
        <authorList>
            <person name="Chiu L.-W."/>
            <person name="Lo K.-J."/>
            <person name="Tsai Y.-M."/>
            <person name="Lin S.-S."/>
            <person name="Kuo C.-H."/>
            <person name="Liu C.-T."/>
        </authorList>
    </citation>
    <scope>NUCLEOTIDE SEQUENCE [LARGE SCALE GENOMIC DNA]</scope>
    <source>
        <strain evidence="3 4">TPP412</strain>
    </source>
</reference>
<evidence type="ECO:0000313" key="4">
    <source>
        <dbReference type="Proteomes" id="UP000323671"/>
    </source>
</evidence>
<feature type="domain" description="AB hydrolase-1" evidence="2">
    <location>
        <begin position="15"/>
        <end position="244"/>
    </location>
</feature>
<dbReference type="Gene3D" id="3.40.50.1820">
    <property type="entry name" value="alpha/beta hydrolase"/>
    <property type="match status" value="1"/>
</dbReference>
<keyword evidence="4" id="KW-1185">Reference proteome</keyword>
<dbReference type="PANTHER" id="PTHR43798:SF31">
    <property type="entry name" value="AB HYDROLASE SUPERFAMILY PROTEIN YCLE"/>
    <property type="match status" value="1"/>
</dbReference>
<dbReference type="Proteomes" id="UP000323671">
    <property type="component" value="Chromosome"/>
</dbReference>
<organism evidence="3 4">
    <name type="scientific">Oryzomicrobium terrae</name>
    <dbReference type="NCBI Taxonomy" id="1735038"/>
    <lineage>
        <taxon>Bacteria</taxon>
        <taxon>Pseudomonadati</taxon>
        <taxon>Pseudomonadota</taxon>
        <taxon>Betaproteobacteria</taxon>
        <taxon>Rhodocyclales</taxon>
        <taxon>Rhodocyclaceae</taxon>
        <taxon>Oryzomicrobium</taxon>
    </lineage>
</organism>
<name>A0A5C1E8K2_9RHOO</name>
<dbReference type="EMBL" id="CP022579">
    <property type="protein sequence ID" value="QEL65190.1"/>
    <property type="molecule type" value="Genomic_DNA"/>
</dbReference>
<proteinExistence type="predicted"/>
<evidence type="ECO:0000259" key="2">
    <source>
        <dbReference type="Pfam" id="PF00561"/>
    </source>
</evidence>
<accession>A0A5C1E8K2</accession>
<gene>
    <name evidence="3" type="primary">bioH</name>
    <name evidence="3" type="ORF">OTERR_17140</name>
</gene>
<sequence length="274" mass="28478">MNITPLNTPAATARPPLALLHGWGLDGRIWDGLLPHLAALAPDLPLLCVDLPGYGGSRYSGEDAATVARQLAEQLPPGCTLAGWSLGGMLAQLAAIQPDSPIARLVLLGTTPSFVKRNDFVAGQAPALLATFTTGIRALPAAVVPRFATLINQGDSRARDINRLIKPLTQEPLPEKAGLLAGLAWLGELDLRSLAASITQPTLVIHGAKDGLIPYEAGQWLAEHLPRAELLTLPEAAHTPFLHDPAGCAAAMARFAATGSAQPLAAATTPIQAG</sequence>
<dbReference type="PANTHER" id="PTHR43798">
    <property type="entry name" value="MONOACYLGLYCEROL LIPASE"/>
    <property type="match status" value="1"/>
</dbReference>